<dbReference type="Pfam" id="PF13692">
    <property type="entry name" value="Glyco_trans_1_4"/>
    <property type="match status" value="1"/>
</dbReference>
<organism evidence="2 3">
    <name type="scientific">Methylorubrum salsuginis</name>
    <dbReference type="NCBI Taxonomy" id="414703"/>
    <lineage>
        <taxon>Bacteria</taxon>
        <taxon>Pseudomonadati</taxon>
        <taxon>Pseudomonadota</taxon>
        <taxon>Alphaproteobacteria</taxon>
        <taxon>Hyphomicrobiales</taxon>
        <taxon>Methylobacteriaceae</taxon>
        <taxon>Methylorubrum</taxon>
    </lineage>
</organism>
<protein>
    <submittedName>
        <fullName evidence="2">Glycosyltransferase involved in cell wall bisynthesis</fullName>
    </submittedName>
</protein>
<reference evidence="3" key="1">
    <citation type="submission" date="2016-10" db="EMBL/GenBank/DDBJ databases">
        <authorList>
            <person name="Varghese N."/>
            <person name="Submissions S."/>
        </authorList>
    </citation>
    <scope>NUCLEOTIDE SEQUENCE [LARGE SCALE GENOMIC DNA]</scope>
    <source>
        <strain evidence="3">CGMCC 1.6474</strain>
    </source>
</reference>
<dbReference type="Gene3D" id="3.40.50.2000">
    <property type="entry name" value="Glycogen Phosphorylase B"/>
    <property type="match status" value="2"/>
</dbReference>
<dbReference type="AlphaFoldDB" id="A0A1I4LRS9"/>
<evidence type="ECO:0000313" key="3">
    <source>
        <dbReference type="Proteomes" id="UP000198804"/>
    </source>
</evidence>
<keyword evidence="2" id="KW-0808">Transferase</keyword>
<dbReference type="EMBL" id="FOSV01000031">
    <property type="protein sequence ID" value="SFL93523.1"/>
    <property type="molecule type" value="Genomic_DNA"/>
</dbReference>
<dbReference type="Proteomes" id="UP000198804">
    <property type="component" value="Unassembled WGS sequence"/>
</dbReference>
<dbReference type="InterPro" id="IPR028098">
    <property type="entry name" value="Glyco_trans_4-like_N"/>
</dbReference>
<dbReference type="SUPFAM" id="SSF53756">
    <property type="entry name" value="UDP-Glycosyltransferase/glycogen phosphorylase"/>
    <property type="match status" value="1"/>
</dbReference>
<dbReference type="STRING" id="414703.SAMN04488125_13124"/>
<dbReference type="CDD" id="cd03801">
    <property type="entry name" value="GT4_PimA-like"/>
    <property type="match status" value="1"/>
</dbReference>
<dbReference type="InterPro" id="IPR050194">
    <property type="entry name" value="Glycosyltransferase_grp1"/>
</dbReference>
<feature type="domain" description="Glycosyltransferase subfamily 4-like N-terminal" evidence="1">
    <location>
        <begin position="94"/>
        <end position="197"/>
    </location>
</feature>
<dbReference type="PANTHER" id="PTHR45947:SF15">
    <property type="entry name" value="TEICHURONIC ACID BIOSYNTHESIS GLYCOSYLTRANSFERASE TUAC-RELATED"/>
    <property type="match status" value="1"/>
</dbReference>
<accession>A0A1I4LRS9</accession>
<gene>
    <name evidence="2" type="ORF">SAMN04488125_13124</name>
</gene>
<keyword evidence="3" id="KW-1185">Reference proteome</keyword>
<dbReference type="PANTHER" id="PTHR45947">
    <property type="entry name" value="SULFOQUINOVOSYL TRANSFERASE SQD2"/>
    <property type="match status" value="1"/>
</dbReference>
<proteinExistence type="predicted"/>
<sequence>MTSTTFIRREIEALEQRGLEIRRFAIRAWPVALVDLRDVAEQGRTEYLLTGNLAGLVGAFLREAADNPGGLLRSLPTWLRLARDTGGLVRPMAYLMQAALLRRRAAKEGIDHIHVHFATNATAVAMLARLMGGPGYSFTAHGPDEFADSATLSVAPKIARARFVVAISDYCRDRLAGLAGPGDAAKIHLARCGLALEEFPDGDPETDALAAASQTFVCVGRFCPVKGQVLIPQAVAALAPRFPRLRVVLVGDGESRPAIEAAIRAHDVSDRVILHGWAPNAEVLALIRTSRALLLPSEAEGLPVVIMEALALRRPVITTRIAGIPELVDDSCGWLISPGDGVALTGALAAALDCPPAEWAAKGAAGRERVECLHDRRSLARALNRLFAEAGRSEAPATVREGKAGIAAGSA</sequence>
<evidence type="ECO:0000313" key="2">
    <source>
        <dbReference type="EMBL" id="SFL93523.1"/>
    </source>
</evidence>
<evidence type="ECO:0000259" key="1">
    <source>
        <dbReference type="Pfam" id="PF13439"/>
    </source>
</evidence>
<name>A0A1I4LRS9_9HYPH</name>
<dbReference type="GO" id="GO:0016757">
    <property type="term" value="F:glycosyltransferase activity"/>
    <property type="evidence" value="ECO:0007669"/>
    <property type="project" value="TreeGrafter"/>
</dbReference>
<dbReference type="Pfam" id="PF13439">
    <property type="entry name" value="Glyco_transf_4"/>
    <property type="match status" value="1"/>
</dbReference>